<gene>
    <name evidence="1" type="ORF">OHA22_01760</name>
</gene>
<dbReference type="AlphaFoldDB" id="A0AAU1ZQN9"/>
<accession>A0AAU1ZQN9</accession>
<protein>
    <submittedName>
        <fullName evidence="1">Uncharacterized protein</fullName>
    </submittedName>
</protein>
<organism evidence="1">
    <name type="scientific">Streptomyces sp. NBC_00093</name>
    <dbReference type="NCBI Taxonomy" id="2975649"/>
    <lineage>
        <taxon>Bacteria</taxon>
        <taxon>Bacillati</taxon>
        <taxon>Actinomycetota</taxon>
        <taxon>Actinomycetes</taxon>
        <taxon>Kitasatosporales</taxon>
        <taxon>Streptomycetaceae</taxon>
        <taxon>Streptomyces</taxon>
    </lineage>
</organism>
<sequence>MTTIDDIAGIEEQVALVDAALRPLANRRVDTSDPDWADKMRQRPAPMDEAGVRAEAEAALRALIAVYAQGDETVRESVRGLFSRYTAFRWATHLPVEPTPDGFRQRLLHMSAVDHGNDTRDELLSLRDLCADARTAGIDIRPILTEVAELSSRENKYGMGSMRDILLGAA</sequence>
<proteinExistence type="predicted"/>
<name>A0AAU1ZQN9_9ACTN</name>
<evidence type="ECO:0000313" key="1">
    <source>
        <dbReference type="EMBL" id="WTT14327.1"/>
    </source>
</evidence>
<reference evidence="1" key="1">
    <citation type="submission" date="2022-10" db="EMBL/GenBank/DDBJ databases">
        <title>The complete genomes of actinobacterial strains from the NBC collection.</title>
        <authorList>
            <person name="Joergensen T.S."/>
            <person name="Alvarez Arevalo M."/>
            <person name="Sterndorff E.B."/>
            <person name="Faurdal D."/>
            <person name="Vuksanovic O."/>
            <person name="Mourched A.-S."/>
            <person name="Charusanti P."/>
            <person name="Shaw S."/>
            <person name="Blin K."/>
            <person name="Weber T."/>
        </authorList>
    </citation>
    <scope>NUCLEOTIDE SEQUENCE</scope>
    <source>
        <strain evidence="1">NBC_00093</strain>
    </source>
</reference>
<dbReference type="EMBL" id="CP108222">
    <property type="protein sequence ID" value="WTT14327.1"/>
    <property type="molecule type" value="Genomic_DNA"/>
</dbReference>